<dbReference type="KEGG" id="sbu:SpiBuddy_2619"/>
<dbReference type="GO" id="GO:0008270">
    <property type="term" value="F:zinc ion binding"/>
    <property type="evidence" value="ECO:0007669"/>
    <property type="project" value="InterPro"/>
</dbReference>
<dbReference type="InterPro" id="IPR002711">
    <property type="entry name" value="HNH"/>
</dbReference>
<evidence type="ECO:0000313" key="3">
    <source>
        <dbReference type="Proteomes" id="UP000008466"/>
    </source>
</evidence>
<dbReference type="RefSeq" id="WP_013608275.1">
    <property type="nucleotide sequence ID" value="NC_015152.1"/>
</dbReference>
<dbReference type="CDD" id="cd00085">
    <property type="entry name" value="HNHc"/>
    <property type="match status" value="1"/>
</dbReference>
<sequence>MQQEYFERYLLNIRDLSTKSIENYKQALRKIDSVLQSNGFNEYASIYEIDSYAELQDIEQMLKRDEDFCALDSRGKQMYTAGLHNYMNFVEGKEFERKPAPLALIDYPVIPTRKRTLGVREEADRDRIIVRQVLIAEHFQCESDSSHRTFTSVAYKMPYMEGHHLIPLKQQEKFEYSLDVYANILSLCPICHRLLHHGVLSEKKPVWKKLFDERKERLEESGIRLGPKEFLDLITEDESKRLF</sequence>
<name>F0RTE8_SPHGB</name>
<dbReference type="InterPro" id="IPR003615">
    <property type="entry name" value="HNH_nuc"/>
</dbReference>
<dbReference type="AlphaFoldDB" id="F0RTE8"/>
<dbReference type="GO" id="GO:0003676">
    <property type="term" value="F:nucleic acid binding"/>
    <property type="evidence" value="ECO:0007669"/>
    <property type="project" value="InterPro"/>
</dbReference>
<dbReference type="OrthoDB" id="378745at2"/>
<dbReference type="eggNOG" id="COG1403">
    <property type="taxonomic scope" value="Bacteria"/>
</dbReference>
<evidence type="ECO:0000259" key="1">
    <source>
        <dbReference type="Pfam" id="PF01844"/>
    </source>
</evidence>
<proteinExistence type="predicted"/>
<dbReference type="Pfam" id="PF01844">
    <property type="entry name" value="HNH"/>
    <property type="match status" value="1"/>
</dbReference>
<organism evidence="2 3">
    <name type="scientific">Sphaerochaeta globosa (strain ATCC BAA-1886 / DSM 22777 / Buddy)</name>
    <name type="common">Spirochaeta sp. (strain Buddy)</name>
    <dbReference type="NCBI Taxonomy" id="158189"/>
    <lineage>
        <taxon>Bacteria</taxon>
        <taxon>Pseudomonadati</taxon>
        <taxon>Spirochaetota</taxon>
        <taxon>Spirochaetia</taxon>
        <taxon>Spirochaetales</taxon>
        <taxon>Sphaerochaetaceae</taxon>
        <taxon>Sphaerochaeta</taxon>
    </lineage>
</organism>
<dbReference type="EMBL" id="CP002541">
    <property type="protein sequence ID" value="ADY14430.1"/>
    <property type="molecule type" value="Genomic_DNA"/>
</dbReference>
<dbReference type="STRING" id="158189.SpiBuddy_2619"/>
<accession>F0RTE8</accession>
<reference evidence="3" key="1">
    <citation type="submission" date="2011-02" db="EMBL/GenBank/DDBJ databases">
        <title>Complete sequence of Spirochaeta sp. Buddy.</title>
        <authorList>
            <person name="Lucas S."/>
            <person name="Copeland A."/>
            <person name="Lapidus A."/>
            <person name="Cheng J.-F."/>
            <person name="Goodwin L."/>
            <person name="Pitluck S."/>
            <person name="Zeytun A."/>
            <person name="Detter J.C."/>
            <person name="Han C."/>
            <person name="Tapia R."/>
            <person name="Land M."/>
            <person name="Hauser L."/>
            <person name="Kyrpides N."/>
            <person name="Ivanova N."/>
            <person name="Mikhailova N."/>
            <person name="Pagani I."/>
            <person name="Ritalahti K.M."/>
            <person name="Loeffler F.E."/>
            <person name="Woyke T."/>
        </authorList>
    </citation>
    <scope>NUCLEOTIDE SEQUENCE [LARGE SCALE GENOMIC DNA]</scope>
    <source>
        <strain evidence="3">ATCC BAA-1886 / DSM 22777 / Buddy</strain>
    </source>
</reference>
<protein>
    <recommendedName>
        <fullName evidence="1">HNH domain-containing protein</fullName>
    </recommendedName>
</protein>
<keyword evidence="3" id="KW-1185">Reference proteome</keyword>
<gene>
    <name evidence="2" type="ordered locus">SpiBuddy_2619</name>
</gene>
<dbReference type="Proteomes" id="UP000008466">
    <property type="component" value="Chromosome"/>
</dbReference>
<dbReference type="HOGENOM" id="CLU_1146610_0_0_12"/>
<feature type="domain" description="HNH" evidence="1">
    <location>
        <begin position="158"/>
        <end position="197"/>
    </location>
</feature>
<dbReference type="GO" id="GO:0004519">
    <property type="term" value="F:endonuclease activity"/>
    <property type="evidence" value="ECO:0007669"/>
    <property type="project" value="InterPro"/>
</dbReference>
<evidence type="ECO:0000313" key="2">
    <source>
        <dbReference type="EMBL" id="ADY14430.1"/>
    </source>
</evidence>